<comment type="caution">
    <text evidence="3">The sequence shown here is derived from an EMBL/GenBank/DDBJ whole genome shotgun (WGS) entry which is preliminary data.</text>
</comment>
<evidence type="ECO:0008006" key="5">
    <source>
        <dbReference type="Google" id="ProtNLM"/>
    </source>
</evidence>
<feature type="disulfide bond" evidence="1">
    <location>
        <begin position="79"/>
        <end position="89"/>
    </location>
</feature>
<dbReference type="SMART" id="SM00205">
    <property type="entry name" value="THN"/>
    <property type="match status" value="1"/>
</dbReference>
<protein>
    <recommendedName>
        <fullName evidence="5">Thaumatin-like protein 1</fullName>
    </recommendedName>
</protein>
<dbReference type="InterPro" id="IPR017949">
    <property type="entry name" value="Thaumatin_CS"/>
</dbReference>
<evidence type="ECO:0000313" key="3">
    <source>
        <dbReference type="EMBL" id="KAJ8497478.1"/>
    </source>
</evidence>
<sequence>MHPLLPVLALLIVSSSSSGVLSTTFTVTNDCGYTVWPGVLSNAGSSPLAATGFALAPGESRSLDAPVPWSGRIWARSLCSADATGRFSCATGDCGSGAVECNGGGAAPPATLAEFTLGGAAARDTDFYDVSLVDGYNLPVLVAPKGGAVGAGDCGLTGCTVDLNALCPAELRVVGAGGAVVACRSACEAFRTDRYCCSGVFGTPNTCGPTAFSQLFKNACPRAYSYAYDDATSTFTCPTAATAGYAVTFCPSNTSLPSRGGDQNPKAAGLPPTNETMVFSGAAKPAADCLLPWLAACLSSHLLLVLSPARH</sequence>
<feature type="disulfide bond" evidence="1">
    <location>
        <begin position="94"/>
        <end position="101"/>
    </location>
</feature>
<dbReference type="FunFam" id="2.60.110.10:FF:000001">
    <property type="entry name" value="THAUMATIN-LIKE PROTEIN 1"/>
    <property type="match status" value="1"/>
</dbReference>
<feature type="disulfide bond" evidence="1">
    <location>
        <begin position="167"/>
        <end position="183"/>
    </location>
</feature>
<feature type="disulfide bond" evidence="1">
    <location>
        <begin position="197"/>
        <end position="207"/>
    </location>
</feature>
<organism evidence="3 4">
    <name type="scientific">Ensete ventricosum</name>
    <name type="common">Abyssinian banana</name>
    <name type="synonym">Musa ensete</name>
    <dbReference type="NCBI Taxonomy" id="4639"/>
    <lineage>
        <taxon>Eukaryota</taxon>
        <taxon>Viridiplantae</taxon>
        <taxon>Streptophyta</taxon>
        <taxon>Embryophyta</taxon>
        <taxon>Tracheophyta</taxon>
        <taxon>Spermatophyta</taxon>
        <taxon>Magnoliopsida</taxon>
        <taxon>Liliopsida</taxon>
        <taxon>Zingiberales</taxon>
        <taxon>Musaceae</taxon>
        <taxon>Ensete</taxon>
    </lineage>
</organism>
<dbReference type="Gene3D" id="2.60.110.10">
    <property type="entry name" value="Thaumatin"/>
    <property type="match status" value="1"/>
</dbReference>
<evidence type="ECO:0000256" key="2">
    <source>
        <dbReference type="SAM" id="SignalP"/>
    </source>
</evidence>
<keyword evidence="2" id="KW-0732">Signal</keyword>
<dbReference type="PRINTS" id="PR00347">
    <property type="entry name" value="THAUMATIN"/>
</dbReference>
<dbReference type="InterPro" id="IPR037176">
    <property type="entry name" value="Osmotin/thaumatin-like_sf"/>
</dbReference>
<keyword evidence="1" id="KW-1015">Disulfide bond</keyword>
<gene>
    <name evidence="3" type="ORF">OPV22_008030</name>
</gene>
<feature type="disulfide bond" evidence="1">
    <location>
        <begin position="187"/>
        <end position="196"/>
    </location>
</feature>
<dbReference type="PANTHER" id="PTHR31048">
    <property type="entry name" value="OS03G0233200 PROTEIN"/>
    <property type="match status" value="1"/>
</dbReference>
<dbReference type="CDD" id="cd09218">
    <property type="entry name" value="TLP-PA"/>
    <property type="match status" value="1"/>
</dbReference>
<proteinExistence type="predicted"/>
<reference evidence="3 4" key="1">
    <citation type="submission" date="2022-12" db="EMBL/GenBank/DDBJ databases">
        <title>Chromosome-scale assembly of the Ensete ventricosum genome.</title>
        <authorList>
            <person name="Dussert Y."/>
            <person name="Stocks J."/>
            <person name="Wendawek A."/>
            <person name="Woldeyes F."/>
            <person name="Nichols R.A."/>
            <person name="Borrell J.S."/>
        </authorList>
    </citation>
    <scope>NUCLEOTIDE SEQUENCE [LARGE SCALE GENOMIC DNA]</scope>
    <source>
        <strain evidence="4">cv. Maze</strain>
        <tissue evidence="3">Seeds</tissue>
    </source>
</reference>
<keyword evidence="4" id="KW-1185">Reference proteome</keyword>
<feature type="disulfide bond" evidence="1">
    <location>
        <begin position="154"/>
        <end position="237"/>
    </location>
</feature>
<feature type="chain" id="PRO_5043642193" description="Thaumatin-like protein 1" evidence="2">
    <location>
        <begin position="23"/>
        <end position="311"/>
    </location>
</feature>
<dbReference type="Proteomes" id="UP001222027">
    <property type="component" value="Unassembled WGS sequence"/>
</dbReference>
<feature type="disulfide bond" evidence="1">
    <location>
        <begin position="159"/>
        <end position="220"/>
    </location>
</feature>
<dbReference type="AlphaFoldDB" id="A0AAV8RCI8"/>
<evidence type="ECO:0000256" key="1">
    <source>
        <dbReference type="PIRSR" id="PIRSR002703-1"/>
    </source>
</evidence>
<dbReference type="PIRSF" id="PIRSF002703">
    <property type="entry name" value="Thaumatin"/>
    <property type="match status" value="1"/>
</dbReference>
<dbReference type="InterPro" id="IPR001938">
    <property type="entry name" value="Thaumatin"/>
</dbReference>
<dbReference type="EMBL" id="JAQQAF010000003">
    <property type="protein sequence ID" value="KAJ8497478.1"/>
    <property type="molecule type" value="Genomic_DNA"/>
</dbReference>
<dbReference type="Pfam" id="PF00314">
    <property type="entry name" value="Thaumatin"/>
    <property type="match status" value="1"/>
</dbReference>
<feature type="signal peptide" evidence="2">
    <location>
        <begin position="1"/>
        <end position="22"/>
    </location>
</feature>
<evidence type="ECO:0000313" key="4">
    <source>
        <dbReference type="Proteomes" id="UP001222027"/>
    </source>
</evidence>
<dbReference type="PROSITE" id="PS00316">
    <property type="entry name" value="THAUMATIN_1"/>
    <property type="match status" value="1"/>
</dbReference>
<feature type="disulfide bond" evidence="1">
    <location>
        <begin position="31"/>
        <end position="250"/>
    </location>
</feature>
<dbReference type="SUPFAM" id="SSF49870">
    <property type="entry name" value="Osmotin, thaumatin-like protein"/>
    <property type="match status" value="1"/>
</dbReference>
<accession>A0AAV8RCI8</accession>
<name>A0AAV8RCI8_ENSVE</name>
<dbReference type="PROSITE" id="PS51367">
    <property type="entry name" value="THAUMATIN_2"/>
    <property type="match status" value="1"/>
</dbReference>